<reference evidence="2 3" key="1">
    <citation type="submission" date="2019-03" db="EMBL/GenBank/DDBJ databases">
        <title>Draft genome sequences of novel Actinobacteria.</title>
        <authorList>
            <person name="Sahin N."/>
            <person name="Ay H."/>
            <person name="Saygin H."/>
        </authorList>
    </citation>
    <scope>NUCLEOTIDE SEQUENCE [LARGE SCALE GENOMIC DNA]</scope>
    <source>
        <strain evidence="2 3">DSM 45941</strain>
    </source>
</reference>
<keyword evidence="3" id="KW-1185">Reference proteome</keyword>
<dbReference type="Proteomes" id="UP000295578">
    <property type="component" value="Unassembled WGS sequence"/>
</dbReference>
<proteinExistence type="predicted"/>
<accession>A0A4R4ZTY6</accession>
<evidence type="ECO:0000259" key="1">
    <source>
        <dbReference type="Pfam" id="PF00294"/>
    </source>
</evidence>
<gene>
    <name evidence="2" type="ORF">E1293_43975</name>
</gene>
<evidence type="ECO:0000313" key="2">
    <source>
        <dbReference type="EMBL" id="TDD62598.1"/>
    </source>
</evidence>
<feature type="domain" description="Carbohydrate kinase PfkB" evidence="1">
    <location>
        <begin position="20"/>
        <end position="60"/>
    </location>
</feature>
<dbReference type="InterPro" id="IPR011611">
    <property type="entry name" value="PfkB_dom"/>
</dbReference>
<dbReference type="EMBL" id="SMKY01000440">
    <property type="protein sequence ID" value="TDD62598.1"/>
    <property type="molecule type" value="Genomic_DNA"/>
</dbReference>
<dbReference type="Gene3D" id="3.40.1190.20">
    <property type="match status" value="1"/>
</dbReference>
<dbReference type="Pfam" id="PF00294">
    <property type="entry name" value="PfkB"/>
    <property type="match status" value="1"/>
</dbReference>
<sequence>MGCPCYGGKLTAAHAVSVPMRQPQGAGAAFSAGLIHRLRRGDDLEELLRFACAAGSRWCSRPFGAPLPNEAEIDVFADRAPTNLR</sequence>
<organism evidence="2 3">
    <name type="scientific">Actinomadura darangshiensis</name>
    <dbReference type="NCBI Taxonomy" id="705336"/>
    <lineage>
        <taxon>Bacteria</taxon>
        <taxon>Bacillati</taxon>
        <taxon>Actinomycetota</taxon>
        <taxon>Actinomycetes</taxon>
        <taxon>Streptosporangiales</taxon>
        <taxon>Thermomonosporaceae</taxon>
        <taxon>Actinomadura</taxon>
    </lineage>
</organism>
<name>A0A4R4ZTY6_9ACTN</name>
<evidence type="ECO:0000313" key="3">
    <source>
        <dbReference type="Proteomes" id="UP000295578"/>
    </source>
</evidence>
<dbReference type="AlphaFoldDB" id="A0A4R4ZTY6"/>
<dbReference type="InterPro" id="IPR029056">
    <property type="entry name" value="Ribokinase-like"/>
</dbReference>
<dbReference type="SUPFAM" id="SSF53613">
    <property type="entry name" value="Ribokinase-like"/>
    <property type="match status" value="1"/>
</dbReference>
<protein>
    <recommendedName>
        <fullName evidence="1">Carbohydrate kinase PfkB domain-containing protein</fullName>
    </recommendedName>
</protein>
<comment type="caution">
    <text evidence="2">The sequence shown here is derived from an EMBL/GenBank/DDBJ whole genome shotgun (WGS) entry which is preliminary data.</text>
</comment>